<sequence length="186" mass="20336">MTQFFQVLASGADSFMNLFRAGGQQFVGFVTDIVPLLVALLVTMNAIINFIGTDRVERLAKKCSANIFTRYLILPVLGTFVFANPMTLSLGRFLPEKFKPSYFAAASFSCHTMNGLFPHINPGELFIYLGIANGITTLGFSTADLAVRYLLVGIVANFIKGVVTDYTTKFVEKQQGIALNSDIKIG</sequence>
<dbReference type="PANTHER" id="PTHR40399">
    <property type="entry name" value="PTS SYSTEM GLUCITOL/SORBITOL-SPECIFIC EIIC COMPONENT"/>
    <property type="match status" value="1"/>
</dbReference>
<dbReference type="HOGENOM" id="CLU_093147_0_0_9"/>
<dbReference type="PROSITE" id="PS51107">
    <property type="entry name" value="PTS_EIIC_TYPE_5"/>
    <property type="match status" value="1"/>
</dbReference>
<dbReference type="AlphaFoldDB" id="A0A0H3MZV0"/>
<dbReference type="KEGG" id="cdc:CD196_0711"/>
<dbReference type="EMBL" id="FN538970">
    <property type="protein sequence ID" value="CBA61358.1"/>
    <property type="molecule type" value="Genomic_DNA"/>
</dbReference>
<dbReference type="InterPro" id="IPR004699">
    <property type="entry name" value="PTS_IID_sorb"/>
</dbReference>
<protein>
    <submittedName>
        <fullName evidence="2">PTS system, glucitol/sorbitol-specific IIc2 component</fullName>
    </submittedName>
</protein>
<dbReference type="PATRIC" id="fig|645462.16.peg.757"/>
<evidence type="ECO:0000313" key="2">
    <source>
        <dbReference type="EMBL" id="CBA61358.1"/>
    </source>
</evidence>
<organism evidence="2 3">
    <name type="scientific">Clostridioides difficile (strain CD196)</name>
    <name type="common">Peptoclostridium difficile</name>
    <dbReference type="NCBI Taxonomy" id="645462"/>
    <lineage>
        <taxon>Bacteria</taxon>
        <taxon>Bacillati</taxon>
        <taxon>Bacillota</taxon>
        <taxon>Clostridia</taxon>
        <taxon>Peptostreptococcales</taxon>
        <taxon>Peptostreptococcaceae</taxon>
        <taxon>Clostridioides</taxon>
    </lineage>
</organism>
<feature type="transmembrane region" description="Helical" evidence="1">
    <location>
        <begin position="125"/>
        <end position="151"/>
    </location>
</feature>
<dbReference type="Pfam" id="PF03608">
    <property type="entry name" value="EII-GUT"/>
    <property type="match status" value="1"/>
</dbReference>
<dbReference type="GeneID" id="66353270"/>
<evidence type="ECO:0000313" key="3">
    <source>
        <dbReference type="Proteomes" id="UP000002068"/>
    </source>
</evidence>
<gene>
    <name evidence="2" type="primary">gutA</name>
    <name evidence="2" type="ordered locus">CD196_0711</name>
</gene>
<name>A0A0H3MZV0_CLODC</name>
<evidence type="ECO:0000256" key="1">
    <source>
        <dbReference type="SAM" id="Phobius"/>
    </source>
</evidence>
<dbReference type="RefSeq" id="WP_003418408.1">
    <property type="nucleotide sequence ID" value="NC_013315.1"/>
</dbReference>
<dbReference type="Proteomes" id="UP000002068">
    <property type="component" value="Chromosome"/>
</dbReference>
<feature type="transmembrane region" description="Helical" evidence="1">
    <location>
        <begin position="26"/>
        <end position="51"/>
    </location>
</feature>
<feature type="transmembrane region" description="Helical" evidence="1">
    <location>
        <begin position="72"/>
        <end position="94"/>
    </location>
</feature>
<dbReference type="GO" id="GO:0016020">
    <property type="term" value="C:membrane"/>
    <property type="evidence" value="ECO:0007669"/>
    <property type="project" value="InterPro"/>
</dbReference>
<dbReference type="NCBIfam" id="TIGR00821">
    <property type="entry name" value="EII-GUT"/>
    <property type="match status" value="1"/>
</dbReference>
<accession>A0A0H3MZV0</accession>
<dbReference type="PIRSF" id="PIRSF038321">
    <property type="entry name" value="PTS_glc_srb_IIC"/>
    <property type="match status" value="1"/>
</dbReference>
<proteinExistence type="predicted"/>
<keyword evidence="1" id="KW-1133">Transmembrane helix</keyword>
<keyword evidence="1" id="KW-0812">Transmembrane</keyword>
<reference evidence="2 3" key="1">
    <citation type="journal article" date="2009" name="Genome Biol.">
        <title>Comparative genome and phenotypic analysis of Clostridium difficile 027 strains provides insight into the evolution of a hypervirulent bacterium.</title>
        <authorList>
            <person name="Stabler R.A."/>
            <person name="He M."/>
            <person name="Dawson L."/>
            <person name="Martin M."/>
            <person name="Valiente E."/>
            <person name="Corton C."/>
            <person name="Lawley T.D."/>
            <person name="Sebaihia M."/>
            <person name="Quail M.A."/>
            <person name="Rose G."/>
            <person name="Gerding D.N."/>
            <person name="Gibert M."/>
            <person name="Popoff M.R."/>
            <person name="Parkhill J."/>
            <person name="Dougan G."/>
            <person name="Wren B.W."/>
        </authorList>
    </citation>
    <scope>NUCLEOTIDE SEQUENCE [LARGE SCALE GENOMIC DNA]</scope>
    <source>
        <strain evidence="2 3">CD196</strain>
    </source>
</reference>
<dbReference type="PANTHER" id="PTHR40399:SF1">
    <property type="entry name" value="PTS SYSTEM GLUCITOL_SORBITOL-SPECIFIC EIIC COMPONENT"/>
    <property type="match status" value="1"/>
</dbReference>
<dbReference type="GO" id="GO:0009401">
    <property type="term" value="P:phosphoenolpyruvate-dependent sugar phosphotransferase system"/>
    <property type="evidence" value="ECO:0007669"/>
    <property type="project" value="InterPro"/>
</dbReference>
<keyword evidence="1" id="KW-0472">Membrane</keyword>